<dbReference type="PANTHER" id="PTHR43673:SF10">
    <property type="entry name" value="NADH DEHYDROGENASE_NAD(P)H NITROREDUCTASE XCC3605-RELATED"/>
    <property type="match status" value="1"/>
</dbReference>
<gene>
    <name evidence="4" type="ORF">BA062_24760</name>
</gene>
<dbReference type="EMBL" id="MASU01000011">
    <property type="protein sequence ID" value="PXY26358.1"/>
    <property type="molecule type" value="Genomic_DNA"/>
</dbReference>
<feature type="domain" description="Nitroreductase" evidence="3">
    <location>
        <begin position="75"/>
        <end position="157"/>
    </location>
</feature>
<evidence type="ECO:0000256" key="2">
    <source>
        <dbReference type="ARBA" id="ARBA00023002"/>
    </source>
</evidence>
<accession>A0A318LG85</accession>
<sequence>MSDKEAETSAPVHELIARRWSPRALDDMADVTADQLRALLEAARWAPSFGNTQPARFLVGRRGEDTYDRILGTLTHRNQSWAHRAGALLVVLALTRNEKGEIPYAEYGAGLSAENLVLQAVAEGLVAHQMAGFDHEAVSREFELPGDVRPLVAIAVGGLAEPEVLGEERDIARESAPRKRVPLEDFAFTGSWGTPAF</sequence>
<dbReference type="GO" id="GO:0016491">
    <property type="term" value="F:oxidoreductase activity"/>
    <property type="evidence" value="ECO:0007669"/>
    <property type="project" value="UniProtKB-KW"/>
</dbReference>
<dbReference type="InterPro" id="IPR000415">
    <property type="entry name" value="Nitroreductase-like"/>
</dbReference>
<dbReference type="Pfam" id="PF00881">
    <property type="entry name" value="Nitroreductase"/>
    <property type="match status" value="2"/>
</dbReference>
<dbReference type="AlphaFoldDB" id="A0A318LG85"/>
<evidence type="ECO:0000256" key="1">
    <source>
        <dbReference type="ARBA" id="ARBA00007118"/>
    </source>
</evidence>
<dbReference type="Gene3D" id="3.40.109.10">
    <property type="entry name" value="NADH Oxidase"/>
    <property type="match status" value="1"/>
</dbReference>
<dbReference type="OrthoDB" id="9802510at2"/>
<proteinExistence type="inferred from homology"/>
<evidence type="ECO:0000313" key="4">
    <source>
        <dbReference type="EMBL" id="PXY26358.1"/>
    </source>
</evidence>
<feature type="domain" description="Nitroreductase" evidence="3">
    <location>
        <begin position="16"/>
        <end position="65"/>
    </location>
</feature>
<dbReference type="CDD" id="cd02138">
    <property type="entry name" value="TdsD-like"/>
    <property type="match status" value="1"/>
</dbReference>
<comment type="caution">
    <text evidence="4">The sequence shown here is derived from an EMBL/GenBank/DDBJ whole genome shotgun (WGS) entry which is preliminary data.</text>
</comment>
<evidence type="ECO:0000259" key="3">
    <source>
        <dbReference type="Pfam" id="PF00881"/>
    </source>
</evidence>
<name>A0A318LG85_9PSEU</name>
<protein>
    <submittedName>
        <fullName evidence="4">Nitroreductase</fullName>
    </submittedName>
</protein>
<dbReference type="SUPFAM" id="SSF55469">
    <property type="entry name" value="FMN-dependent nitroreductase-like"/>
    <property type="match status" value="1"/>
</dbReference>
<dbReference type="Proteomes" id="UP000247892">
    <property type="component" value="Unassembled WGS sequence"/>
</dbReference>
<keyword evidence="5" id="KW-1185">Reference proteome</keyword>
<comment type="similarity">
    <text evidence="1">Belongs to the nitroreductase family.</text>
</comment>
<reference evidence="4 5" key="1">
    <citation type="submission" date="2016-07" db="EMBL/GenBank/DDBJ databases">
        <title>Draft genome sequence of Prauserella sp. YIM 121212, isolated from alkaline soil.</title>
        <authorList>
            <person name="Ruckert C."/>
            <person name="Albersmeier A."/>
            <person name="Jiang C.-L."/>
            <person name="Jiang Y."/>
            <person name="Kalinowski J."/>
            <person name="Schneider O."/>
            <person name="Winkler A."/>
            <person name="Zotchev S.B."/>
        </authorList>
    </citation>
    <scope>NUCLEOTIDE SEQUENCE [LARGE SCALE GENOMIC DNA]</scope>
    <source>
        <strain evidence="4 5">YIM 121212</strain>
    </source>
</reference>
<evidence type="ECO:0000313" key="5">
    <source>
        <dbReference type="Proteomes" id="UP000247892"/>
    </source>
</evidence>
<dbReference type="InterPro" id="IPR029479">
    <property type="entry name" value="Nitroreductase"/>
</dbReference>
<dbReference type="PANTHER" id="PTHR43673">
    <property type="entry name" value="NAD(P)H NITROREDUCTASE YDGI-RELATED"/>
    <property type="match status" value="1"/>
</dbReference>
<keyword evidence="2" id="KW-0560">Oxidoreductase</keyword>
<dbReference type="RefSeq" id="WP_110340863.1">
    <property type="nucleotide sequence ID" value="NZ_MASU01000011.1"/>
</dbReference>
<organism evidence="4 5">
    <name type="scientific">Prauserella flavalba</name>
    <dbReference type="NCBI Taxonomy" id="1477506"/>
    <lineage>
        <taxon>Bacteria</taxon>
        <taxon>Bacillati</taxon>
        <taxon>Actinomycetota</taxon>
        <taxon>Actinomycetes</taxon>
        <taxon>Pseudonocardiales</taxon>
        <taxon>Pseudonocardiaceae</taxon>
        <taxon>Prauserella</taxon>
    </lineage>
</organism>